<dbReference type="Proteomes" id="UP000287823">
    <property type="component" value="Unassembled WGS sequence"/>
</dbReference>
<dbReference type="Pfam" id="PF10996">
    <property type="entry name" value="Beta-Casp"/>
    <property type="match status" value="1"/>
</dbReference>
<comment type="caution">
    <text evidence="4">The sequence shown here is derived from an EMBL/GenBank/DDBJ whole genome shotgun (WGS) entry which is preliminary data.</text>
</comment>
<dbReference type="GO" id="GO:0004521">
    <property type="term" value="F:RNA endonuclease activity"/>
    <property type="evidence" value="ECO:0007669"/>
    <property type="project" value="TreeGrafter"/>
</dbReference>
<evidence type="ECO:0000259" key="2">
    <source>
        <dbReference type="SMART" id="SM00849"/>
    </source>
</evidence>
<dbReference type="InterPro" id="IPR050698">
    <property type="entry name" value="MBL"/>
</dbReference>
<dbReference type="Pfam" id="PF07521">
    <property type="entry name" value="RMMBL"/>
    <property type="match status" value="1"/>
</dbReference>
<dbReference type="PANTHER" id="PTHR11203">
    <property type="entry name" value="CLEAVAGE AND POLYADENYLATION SPECIFICITY FACTOR FAMILY MEMBER"/>
    <property type="match status" value="1"/>
</dbReference>
<dbReference type="AlphaFoldDB" id="A0A432WM82"/>
<organism evidence="4 5">
    <name type="scientific">Aliidiomarina soli</name>
    <dbReference type="NCBI Taxonomy" id="1928574"/>
    <lineage>
        <taxon>Bacteria</taxon>
        <taxon>Pseudomonadati</taxon>
        <taxon>Pseudomonadota</taxon>
        <taxon>Gammaproteobacteria</taxon>
        <taxon>Alteromonadales</taxon>
        <taxon>Idiomarinaceae</taxon>
        <taxon>Aliidiomarina</taxon>
    </lineage>
</organism>
<dbReference type="InterPro" id="IPR036866">
    <property type="entry name" value="RibonucZ/Hydroxyglut_hydro"/>
</dbReference>
<sequence>MADQHDLRITFLGGTETVTGSRFLLETKTTRVLVDCGLFQGYKWLRRRNRQPLPLGINHVDGVVLTHAHLDHSGYLPVLYKHGYRGQVWTHSATAALCSVLWPDSGRIQEEDAKYLKKHKLSRHEDPEPLYDEDTAKKALKLLQPVDFKQRFSIGDIEFELQSAGHILGAASVIASHGGKRVGFSGDVGRPNDIMMYPPEPLPEVDCLLLESTYGDRKHAEYDPFAELADVVNETAKAGGVLMIPSFAVGRAQLLQHMLVTLMDENKIPRLPIFLDSPMAIRVSDMYGDYHEHLRLTGAQCSHAEDVVTYTHSVDESKAIGKQTGPHIIIAGSGMATGGRILHHFKHWLADHRSTVLFAGYQAGGTRGAKMINGTERIKLHGEWIEVRASIRNLEGLSGHADYQEIGQWLQQSKLRPGTNIQLVHGEPDALEAMRDYLSQTTSFDVDIPDHMSILRI</sequence>
<feature type="domain" description="Metallo-beta-lactamase" evidence="2">
    <location>
        <begin position="19"/>
        <end position="240"/>
    </location>
</feature>
<dbReference type="Gene3D" id="3.60.15.10">
    <property type="entry name" value="Ribonuclease Z/Hydroxyacylglutathione hydrolase-like"/>
    <property type="match status" value="1"/>
</dbReference>
<evidence type="ECO:0000313" key="5">
    <source>
        <dbReference type="Proteomes" id="UP000287823"/>
    </source>
</evidence>
<dbReference type="Gene3D" id="3.40.50.10890">
    <property type="match status" value="1"/>
</dbReference>
<dbReference type="InterPro" id="IPR001279">
    <property type="entry name" value="Metallo-B-lactamas"/>
</dbReference>
<dbReference type="InterPro" id="IPR022712">
    <property type="entry name" value="Beta_Casp"/>
</dbReference>
<dbReference type="Pfam" id="PF00753">
    <property type="entry name" value="Lactamase_B"/>
    <property type="match status" value="1"/>
</dbReference>
<dbReference type="SUPFAM" id="SSF56281">
    <property type="entry name" value="Metallo-hydrolase/oxidoreductase"/>
    <property type="match status" value="1"/>
</dbReference>
<proteinExistence type="predicted"/>
<keyword evidence="5" id="KW-1185">Reference proteome</keyword>
<dbReference type="RefSeq" id="WP_126797956.1">
    <property type="nucleotide sequence ID" value="NZ_PIPO01000001.1"/>
</dbReference>
<dbReference type="PANTHER" id="PTHR11203:SF37">
    <property type="entry name" value="INTEGRATOR COMPLEX SUBUNIT 11"/>
    <property type="match status" value="1"/>
</dbReference>
<reference evidence="4 5" key="1">
    <citation type="journal article" date="2011" name="Front. Microbiol.">
        <title>Genomic signatures of strain selection and enhancement in Bacillus atrophaeus var. globigii, a historical biowarfare simulant.</title>
        <authorList>
            <person name="Gibbons H.S."/>
            <person name="Broomall S.M."/>
            <person name="McNew L.A."/>
            <person name="Daligault H."/>
            <person name="Chapman C."/>
            <person name="Bruce D."/>
            <person name="Karavis M."/>
            <person name="Krepps M."/>
            <person name="McGregor P.A."/>
            <person name="Hong C."/>
            <person name="Park K.H."/>
            <person name="Akmal A."/>
            <person name="Feldman A."/>
            <person name="Lin J.S."/>
            <person name="Chang W.E."/>
            <person name="Higgs B.W."/>
            <person name="Demirev P."/>
            <person name="Lindquist J."/>
            <person name="Liem A."/>
            <person name="Fochler E."/>
            <person name="Read T.D."/>
            <person name="Tapia R."/>
            <person name="Johnson S."/>
            <person name="Bishop-Lilly K.A."/>
            <person name="Detter C."/>
            <person name="Han C."/>
            <person name="Sozhamannan S."/>
            <person name="Rosenzweig C.N."/>
            <person name="Skowronski E.W."/>
        </authorList>
    </citation>
    <scope>NUCLEOTIDE SEQUENCE [LARGE SCALE GENOMIC DNA]</scope>
    <source>
        <strain evidence="4 5">Y4G10-17</strain>
    </source>
</reference>
<gene>
    <name evidence="4" type="ORF">CWE14_02690</name>
</gene>
<dbReference type="InterPro" id="IPR011108">
    <property type="entry name" value="RMMBL"/>
</dbReference>
<feature type="domain" description="Beta-Casp" evidence="3">
    <location>
        <begin position="252"/>
        <end position="371"/>
    </location>
</feature>
<keyword evidence="1 4" id="KW-0378">Hydrolase</keyword>
<dbReference type="SMART" id="SM00849">
    <property type="entry name" value="Lactamase_B"/>
    <property type="match status" value="1"/>
</dbReference>
<dbReference type="SMART" id="SM01027">
    <property type="entry name" value="Beta-Casp"/>
    <property type="match status" value="1"/>
</dbReference>
<dbReference type="EMBL" id="PIPO01000001">
    <property type="protein sequence ID" value="RUO34920.1"/>
    <property type="molecule type" value="Genomic_DNA"/>
</dbReference>
<evidence type="ECO:0000259" key="3">
    <source>
        <dbReference type="SMART" id="SM01027"/>
    </source>
</evidence>
<protein>
    <submittedName>
        <fullName evidence="4">MBL fold metallo-hydrolase</fullName>
    </submittedName>
</protein>
<name>A0A432WM82_9GAMM</name>
<accession>A0A432WM82</accession>
<evidence type="ECO:0000256" key="1">
    <source>
        <dbReference type="ARBA" id="ARBA00022801"/>
    </source>
</evidence>
<evidence type="ECO:0000313" key="4">
    <source>
        <dbReference type="EMBL" id="RUO34920.1"/>
    </source>
</evidence>
<dbReference type="GO" id="GO:0016787">
    <property type="term" value="F:hydrolase activity"/>
    <property type="evidence" value="ECO:0007669"/>
    <property type="project" value="UniProtKB-KW"/>
</dbReference>
<dbReference type="CDD" id="cd16295">
    <property type="entry name" value="TTHA0252-CPSF-like_MBL-fold"/>
    <property type="match status" value="1"/>
</dbReference>